<evidence type="ECO:0000313" key="3">
    <source>
        <dbReference type="Proteomes" id="UP000059680"/>
    </source>
</evidence>
<evidence type="ECO:0000256" key="1">
    <source>
        <dbReference type="SAM" id="MobiDB-lite"/>
    </source>
</evidence>
<feature type="region of interest" description="Disordered" evidence="1">
    <location>
        <begin position="1"/>
        <end position="20"/>
    </location>
</feature>
<reference evidence="2 3" key="3">
    <citation type="journal article" date="2013" name="Rice">
        <title>Improvement of the Oryza sativa Nipponbare reference genome using next generation sequence and optical map data.</title>
        <authorList>
            <person name="Kawahara Y."/>
            <person name="de la Bastide M."/>
            <person name="Hamilton J.P."/>
            <person name="Kanamori H."/>
            <person name="McCombie W.R."/>
            <person name="Ouyang S."/>
            <person name="Schwartz D.C."/>
            <person name="Tanaka T."/>
            <person name="Wu J."/>
            <person name="Zhou S."/>
            <person name="Childs K.L."/>
            <person name="Davidson R.M."/>
            <person name="Lin H."/>
            <person name="Quesada-Ocampo L."/>
            <person name="Vaillancourt B."/>
            <person name="Sakai H."/>
            <person name="Lee S.S."/>
            <person name="Kim J."/>
            <person name="Numa H."/>
            <person name="Itoh T."/>
            <person name="Buell C.R."/>
            <person name="Matsumoto T."/>
        </authorList>
    </citation>
    <scope>NUCLEOTIDE SEQUENCE [LARGE SCALE GENOMIC DNA]</scope>
    <source>
        <strain evidence="3">cv. Nipponbare</strain>
    </source>
</reference>
<dbReference type="EMBL" id="AP014957">
    <property type="protein sequence ID" value="BAS74078.1"/>
    <property type="molecule type" value="Genomic_DNA"/>
</dbReference>
<gene>
    <name evidence="2" type="ordered locus">Os01g0720700</name>
    <name evidence="2" type="ORF">OSNPB_010720700</name>
</gene>
<sequence length="20" mass="2360">MPGESMDHTSFIQQWSDYSI</sequence>
<keyword evidence="3" id="KW-1185">Reference proteome</keyword>
<name>A0A0P0V7I0_ORYSJ</name>
<organism evidence="2 3">
    <name type="scientific">Oryza sativa subsp. japonica</name>
    <name type="common">Rice</name>
    <dbReference type="NCBI Taxonomy" id="39947"/>
    <lineage>
        <taxon>Eukaryota</taxon>
        <taxon>Viridiplantae</taxon>
        <taxon>Streptophyta</taxon>
        <taxon>Embryophyta</taxon>
        <taxon>Tracheophyta</taxon>
        <taxon>Spermatophyta</taxon>
        <taxon>Magnoliopsida</taxon>
        <taxon>Liliopsida</taxon>
        <taxon>Poales</taxon>
        <taxon>Poaceae</taxon>
        <taxon>BOP clade</taxon>
        <taxon>Oryzoideae</taxon>
        <taxon>Oryzeae</taxon>
        <taxon>Oryzinae</taxon>
        <taxon>Oryza</taxon>
        <taxon>Oryza sativa</taxon>
    </lineage>
</organism>
<feature type="compositionally biased region" description="Polar residues" evidence="1">
    <location>
        <begin position="8"/>
        <end position="20"/>
    </location>
</feature>
<accession>A0A0P0V7I0</accession>
<dbReference type="AlphaFoldDB" id="A0A0P0V7I0"/>
<reference evidence="2 3" key="2">
    <citation type="journal article" date="2013" name="Plant Cell Physiol.">
        <title>Rice Annotation Project Database (RAP-DB): an integrative and interactive database for rice genomics.</title>
        <authorList>
            <person name="Sakai H."/>
            <person name="Lee S.S."/>
            <person name="Tanaka T."/>
            <person name="Numa H."/>
            <person name="Kim J."/>
            <person name="Kawahara Y."/>
            <person name="Wakimoto H."/>
            <person name="Yang C.C."/>
            <person name="Iwamoto M."/>
            <person name="Abe T."/>
            <person name="Yamada Y."/>
            <person name="Muto A."/>
            <person name="Inokuchi H."/>
            <person name="Ikemura T."/>
            <person name="Matsumoto T."/>
            <person name="Sasaki T."/>
            <person name="Itoh T."/>
        </authorList>
    </citation>
    <scope>NUCLEOTIDE SEQUENCE [LARGE SCALE GENOMIC DNA]</scope>
    <source>
        <strain evidence="3">cv. Nipponbare</strain>
    </source>
</reference>
<reference evidence="3" key="1">
    <citation type="journal article" date="2005" name="Nature">
        <title>The map-based sequence of the rice genome.</title>
        <authorList>
            <consortium name="International rice genome sequencing project (IRGSP)"/>
            <person name="Matsumoto T."/>
            <person name="Wu J."/>
            <person name="Kanamori H."/>
            <person name="Katayose Y."/>
            <person name="Fujisawa M."/>
            <person name="Namiki N."/>
            <person name="Mizuno H."/>
            <person name="Yamamoto K."/>
            <person name="Antonio B.A."/>
            <person name="Baba T."/>
            <person name="Sakata K."/>
            <person name="Nagamura Y."/>
            <person name="Aoki H."/>
            <person name="Arikawa K."/>
            <person name="Arita K."/>
            <person name="Bito T."/>
            <person name="Chiden Y."/>
            <person name="Fujitsuka N."/>
            <person name="Fukunaka R."/>
            <person name="Hamada M."/>
            <person name="Harada C."/>
            <person name="Hayashi A."/>
            <person name="Hijishita S."/>
            <person name="Honda M."/>
            <person name="Hosokawa S."/>
            <person name="Ichikawa Y."/>
            <person name="Idonuma A."/>
            <person name="Iijima M."/>
            <person name="Ikeda M."/>
            <person name="Ikeno M."/>
            <person name="Ito K."/>
            <person name="Ito S."/>
            <person name="Ito T."/>
            <person name="Ito Y."/>
            <person name="Ito Y."/>
            <person name="Iwabuchi A."/>
            <person name="Kamiya K."/>
            <person name="Karasawa W."/>
            <person name="Kurita K."/>
            <person name="Katagiri S."/>
            <person name="Kikuta A."/>
            <person name="Kobayashi H."/>
            <person name="Kobayashi N."/>
            <person name="Machita K."/>
            <person name="Maehara T."/>
            <person name="Masukawa M."/>
            <person name="Mizubayashi T."/>
            <person name="Mukai Y."/>
            <person name="Nagasaki H."/>
            <person name="Nagata Y."/>
            <person name="Naito S."/>
            <person name="Nakashima M."/>
            <person name="Nakama Y."/>
            <person name="Nakamichi Y."/>
            <person name="Nakamura M."/>
            <person name="Meguro A."/>
            <person name="Negishi M."/>
            <person name="Ohta I."/>
            <person name="Ohta T."/>
            <person name="Okamoto M."/>
            <person name="Ono N."/>
            <person name="Saji S."/>
            <person name="Sakaguchi M."/>
            <person name="Sakai K."/>
            <person name="Shibata M."/>
            <person name="Shimokawa T."/>
            <person name="Song J."/>
            <person name="Takazaki Y."/>
            <person name="Terasawa K."/>
            <person name="Tsugane M."/>
            <person name="Tsuji K."/>
            <person name="Ueda S."/>
            <person name="Waki K."/>
            <person name="Yamagata H."/>
            <person name="Yamamoto M."/>
            <person name="Yamamoto S."/>
            <person name="Yamane H."/>
            <person name="Yoshiki S."/>
            <person name="Yoshihara R."/>
            <person name="Yukawa K."/>
            <person name="Zhong H."/>
            <person name="Yano M."/>
            <person name="Yuan Q."/>
            <person name="Ouyang S."/>
            <person name="Liu J."/>
            <person name="Jones K.M."/>
            <person name="Gansberger K."/>
            <person name="Moffat K."/>
            <person name="Hill J."/>
            <person name="Bera J."/>
            <person name="Fadrosh D."/>
            <person name="Jin S."/>
            <person name="Johri S."/>
            <person name="Kim M."/>
            <person name="Overton L."/>
            <person name="Reardon M."/>
            <person name="Tsitrin T."/>
            <person name="Vuong H."/>
            <person name="Weaver B."/>
            <person name="Ciecko A."/>
            <person name="Tallon L."/>
            <person name="Jackson J."/>
            <person name="Pai G."/>
            <person name="Aken S.V."/>
            <person name="Utterback T."/>
            <person name="Reidmuller S."/>
            <person name="Feldblyum T."/>
            <person name="Hsiao J."/>
            <person name="Zismann V."/>
            <person name="Iobst S."/>
            <person name="de Vazeille A.R."/>
            <person name="Buell C.R."/>
            <person name="Ying K."/>
            <person name="Li Y."/>
            <person name="Lu T."/>
            <person name="Huang Y."/>
            <person name="Zhao Q."/>
            <person name="Feng Q."/>
            <person name="Zhang L."/>
            <person name="Zhu J."/>
            <person name="Weng Q."/>
            <person name="Mu J."/>
            <person name="Lu Y."/>
            <person name="Fan D."/>
            <person name="Liu Y."/>
            <person name="Guan J."/>
            <person name="Zhang Y."/>
            <person name="Yu S."/>
            <person name="Liu X."/>
            <person name="Zhang Y."/>
            <person name="Hong G."/>
            <person name="Han B."/>
            <person name="Choisne N."/>
            <person name="Demange N."/>
            <person name="Orjeda G."/>
            <person name="Samain S."/>
            <person name="Cattolico L."/>
            <person name="Pelletier E."/>
            <person name="Couloux A."/>
            <person name="Segurens B."/>
            <person name="Wincker P."/>
            <person name="D'Hont A."/>
            <person name="Scarpelli C."/>
            <person name="Weissenbach J."/>
            <person name="Salanoubat M."/>
            <person name="Quetier F."/>
            <person name="Yu Y."/>
            <person name="Kim H.R."/>
            <person name="Rambo T."/>
            <person name="Currie J."/>
            <person name="Collura K."/>
            <person name="Luo M."/>
            <person name="Yang T."/>
            <person name="Ammiraju J.S.S."/>
            <person name="Engler F."/>
            <person name="Soderlund C."/>
            <person name="Wing R.A."/>
            <person name="Palmer L.E."/>
            <person name="de la Bastide M."/>
            <person name="Spiegel L."/>
            <person name="Nascimento L."/>
            <person name="Zutavern T."/>
            <person name="O'Shaughnessy A."/>
            <person name="Dike S."/>
            <person name="Dedhia N."/>
            <person name="Preston R."/>
            <person name="Balija V."/>
            <person name="McCombie W.R."/>
            <person name="Chow T."/>
            <person name="Chen H."/>
            <person name="Chung M."/>
            <person name="Chen C."/>
            <person name="Shaw J."/>
            <person name="Wu H."/>
            <person name="Hsiao K."/>
            <person name="Chao Y."/>
            <person name="Chu M."/>
            <person name="Cheng C."/>
            <person name="Hour A."/>
            <person name="Lee P."/>
            <person name="Lin S."/>
            <person name="Lin Y."/>
            <person name="Liou J."/>
            <person name="Liu S."/>
            <person name="Hsing Y."/>
            <person name="Raghuvanshi S."/>
            <person name="Mohanty A."/>
            <person name="Bharti A.K."/>
            <person name="Gaur A."/>
            <person name="Gupta V."/>
            <person name="Kumar D."/>
            <person name="Ravi V."/>
            <person name="Vij S."/>
            <person name="Kapur A."/>
            <person name="Khurana P."/>
            <person name="Khurana P."/>
            <person name="Khurana J.P."/>
            <person name="Tyagi A.K."/>
            <person name="Gaikwad K."/>
            <person name="Singh A."/>
            <person name="Dalal V."/>
            <person name="Srivastava S."/>
            <person name="Dixit A."/>
            <person name="Pal A.K."/>
            <person name="Ghazi I.A."/>
            <person name="Yadav M."/>
            <person name="Pandit A."/>
            <person name="Bhargava A."/>
            <person name="Sureshbabu K."/>
            <person name="Batra K."/>
            <person name="Sharma T.R."/>
            <person name="Mohapatra T."/>
            <person name="Singh N.K."/>
            <person name="Messing J."/>
            <person name="Nelson A.B."/>
            <person name="Fuks G."/>
            <person name="Kavchok S."/>
            <person name="Keizer G."/>
            <person name="Linton E."/>
            <person name="Llaca V."/>
            <person name="Song R."/>
            <person name="Tanyolac B."/>
            <person name="Young S."/>
            <person name="Ho-Il K."/>
            <person name="Hahn J.H."/>
            <person name="Sangsakoo G."/>
            <person name="Vanavichit A."/>
            <person name="de Mattos Luiz.A.T."/>
            <person name="Zimmer P.D."/>
            <person name="Malone G."/>
            <person name="Dellagostin O."/>
            <person name="de Oliveira A.C."/>
            <person name="Bevan M."/>
            <person name="Bancroft I."/>
            <person name="Minx P."/>
            <person name="Cordum H."/>
            <person name="Wilson R."/>
            <person name="Cheng Z."/>
            <person name="Jin W."/>
            <person name="Jiang J."/>
            <person name="Leong S.A."/>
            <person name="Iwama H."/>
            <person name="Gojobori T."/>
            <person name="Itoh T."/>
            <person name="Niimura Y."/>
            <person name="Fujii Y."/>
            <person name="Habara T."/>
            <person name="Sakai H."/>
            <person name="Sato Y."/>
            <person name="Wilson G."/>
            <person name="Kumar K."/>
            <person name="McCouch S."/>
            <person name="Juretic N."/>
            <person name="Hoen D."/>
            <person name="Wright S."/>
            <person name="Bruskiewich R."/>
            <person name="Bureau T."/>
            <person name="Miyao A."/>
            <person name="Hirochika H."/>
            <person name="Nishikawa T."/>
            <person name="Kadowaki K."/>
            <person name="Sugiura M."/>
            <person name="Burr B."/>
            <person name="Sasaki T."/>
        </authorList>
    </citation>
    <scope>NUCLEOTIDE SEQUENCE [LARGE SCALE GENOMIC DNA]</scope>
    <source>
        <strain evidence="3">cv. Nipponbare</strain>
    </source>
</reference>
<proteinExistence type="predicted"/>
<protein>
    <submittedName>
        <fullName evidence="2">Os01g0720700 protein</fullName>
    </submittedName>
</protein>
<dbReference type="Proteomes" id="UP000059680">
    <property type="component" value="Chromosome 1"/>
</dbReference>
<evidence type="ECO:0000313" key="2">
    <source>
        <dbReference type="EMBL" id="BAS74078.1"/>
    </source>
</evidence>